<evidence type="ECO:0000313" key="2">
    <source>
        <dbReference type="EMBL" id="GAG14711.1"/>
    </source>
</evidence>
<sequence>MSKLIKEEFKIHKSTKWSTINLTAIEDPELSLKAKYVHTYLITRPPNWEIRIKDIINRSTAGRDAIYSGLKELVDKKYIHREQKRGQGGKMGVFIYKVYETPTPLPEKPDTAEPDTANPHAYYYNSSSNKQSKTVS</sequence>
<reference evidence="2" key="1">
    <citation type="journal article" date="2014" name="Front. Microbiol.">
        <title>High frequency of phylogenetically diverse reductive dehalogenase-homologous genes in deep subseafloor sedimentary metagenomes.</title>
        <authorList>
            <person name="Kawai M."/>
            <person name="Futagami T."/>
            <person name="Toyoda A."/>
            <person name="Takaki Y."/>
            <person name="Nishi S."/>
            <person name="Hori S."/>
            <person name="Arai W."/>
            <person name="Tsubouchi T."/>
            <person name="Morono Y."/>
            <person name="Uchiyama I."/>
            <person name="Ito T."/>
            <person name="Fujiyama A."/>
            <person name="Inagaki F."/>
            <person name="Takami H."/>
        </authorList>
    </citation>
    <scope>NUCLEOTIDE SEQUENCE</scope>
    <source>
        <strain evidence="2">Expedition CK06-06</strain>
    </source>
</reference>
<accession>X0WPU1</accession>
<dbReference type="EMBL" id="BARS01035012">
    <property type="protein sequence ID" value="GAG14711.1"/>
    <property type="molecule type" value="Genomic_DNA"/>
</dbReference>
<feature type="region of interest" description="Disordered" evidence="1">
    <location>
        <begin position="103"/>
        <end position="136"/>
    </location>
</feature>
<organism evidence="2">
    <name type="scientific">marine sediment metagenome</name>
    <dbReference type="NCBI Taxonomy" id="412755"/>
    <lineage>
        <taxon>unclassified sequences</taxon>
        <taxon>metagenomes</taxon>
        <taxon>ecological metagenomes</taxon>
    </lineage>
</organism>
<proteinExistence type="predicted"/>
<evidence type="ECO:0000256" key="1">
    <source>
        <dbReference type="SAM" id="MobiDB-lite"/>
    </source>
</evidence>
<dbReference type="AlphaFoldDB" id="X0WPU1"/>
<feature type="non-terminal residue" evidence="2">
    <location>
        <position position="136"/>
    </location>
</feature>
<comment type="caution">
    <text evidence="2">The sequence shown here is derived from an EMBL/GenBank/DDBJ whole genome shotgun (WGS) entry which is preliminary data.</text>
</comment>
<gene>
    <name evidence="2" type="ORF">S01H1_54016</name>
</gene>
<evidence type="ECO:0008006" key="3">
    <source>
        <dbReference type="Google" id="ProtNLM"/>
    </source>
</evidence>
<name>X0WPU1_9ZZZZ</name>
<protein>
    <recommendedName>
        <fullName evidence="3">Helix-turn-helix domain-containing protein</fullName>
    </recommendedName>
</protein>